<accession>F9WDG5</accession>
<dbReference type="Proteomes" id="UP000000702">
    <property type="component" value="Unassembled WGS sequence"/>
</dbReference>
<sequence>MLEILLIASVDDNFTIMITIVIYIYYIYISYVLKGFVFVYFYFLIFFAGMSACNLVTFSNSRSIVFFIFNSGSLKFLVFSAVNFYYLCWCSSRVIVCVCVFVVNNFPSRLRWPLIFVSDACA</sequence>
<gene>
    <name evidence="2" type="ORF">TCIL3000_0_58490</name>
</gene>
<protein>
    <submittedName>
        <fullName evidence="2">Uncharacterized protein</fullName>
    </submittedName>
</protein>
<evidence type="ECO:0000256" key="1">
    <source>
        <dbReference type="SAM" id="Phobius"/>
    </source>
</evidence>
<keyword evidence="1" id="KW-0472">Membrane</keyword>
<reference evidence="3" key="1">
    <citation type="submission" date="2011-07" db="EMBL/GenBank/DDBJ databases">
        <title>Divergent evolution of antigenic variation in African trypanosomes.</title>
        <authorList>
            <person name="Jackson A.P."/>
            <person name="Berry A."/>
            <person name="Allison H.C."/>
            <person name="Burton P."/>
            <person name="Anderson J."/>
            <person name="Aslett M."/>
            <person name="Brown R."/>
            <person name="Corton N."/>
            <person name="Harris D."/>
            <person name="Hauser H."/>
            <person name="Gamble J."/>
            <person name="Gilderthorp R."/>
            <person name="McQuillan J."/>
            <person name="Quail M.A."/>
            <person name="Sanders M."/>
            <person name="Van Tonder A."/>
            <person name="Ginger M.L."/>
            <person name="Donelson J.E."/>
            <person name="Field M.C."/>
            <person name="Barry J.D."/>
            <person name="Berriman M."/>
            <person name="Hertz-Fowler C."/>
        </authorList>
    </citation>
    <scope>NUCLEOTIDE SEQUENCE [LARGE SCALE GENOMIC DNA]</scope>
    <source>
        <strain evidence="3">IL3000</strain>
    </source>
</reference>
<dbReference type="EMBL" id="CAEQ01001864">
    <property type="protein sequence ID" value="CCD15318.1"/>
    <property type="molecule type" value="Genomic_DNA"/>
</dbReference>
<proteinExistence type="predicted"/>
<keyword evidence="1" id="KW-0812">Transmembrane</keyword>
<name>F9WDG5_TRYCI</name>
<feature type="transmembrane region" description="Helical" evidence="1">
    <location>
        <begin position="37"/>
        <end position="57"/>
    </location>
</feature>
<feature type="transmembrane region" description="Helical" evidence="1">
    <location>
        <begin position="64"/>
        <end position="87"/>
    </location>
</feature>
<evidence type="ECO:0000313" key="3">
    <source>
        <dbReference type="Proteomes" id="UP000000702"/>
    </source>
</evidence>
<reference evidence="2 3" key="2">
    <citation type="journal article" date="2012" name="Proc. Natl. Acad. Sci. U.S.A.">
        <title>Antigenic diversity is generated by distinct evolutionary mechanisms in African trypanosome species.</title>
        <authorList>
            <person name="Jackson A.P."/>
            <person name="Berry A."/>
            <person name="Aslett M."/>
            <person name="Allison H.C."/>
            <person name="Burton P."/>
            <person name="Vavrova-Anderson J."/>
            <person name="Brown R."/>
            <person name="Browne H."/>
            <person name="Corton N."/>
            <person name="Hauser H."/>
            <person name="Gamble J."/>
            <person name="Gilderthorp R."/>
            <person name="Marcello L."/>
            <person name="McQuillan J."/>
            <person name="Otto T.D."/>
            <person name="Quail M.A."/>
            <person name="Sanders M.J."/>
            <person name="van Tonder A."/>
            <person name="Ginger M.L."/>
            <person name="Field M.C."/>
            <person name="Barry J.D."/>
            <person name="Hertz-Fowler C."/>
            <person name="Berriman M."/>
        </authorList>
    </citation>
    <scope>NUCLEOTIDE SEQUENCE [LARGE SCALE GENOMIC DNA]</scope>
    <source>
        <strain evidence="2 3">IL3000</strain>
    </source>
</reference>
<keyword evidence="3" id="KW-1185">Reference proteome</keyword>
<evidence type="ECO:0000313" key="2">
    <source>
        <dbReference type="EMBL" id="CCD15318.1"/>
    </source>
</evidence>
<comment type="caution">
    <text evidence="2">The sequence shown here is derived from an EMBL/GenBank/DDBJ whole genome shotgun (WGS) entry which is preliminary data.</text>
</comment>
<dbReference type="AlphaFoldDB" id="F9WDG5"/>
<keyword evidence="1" id="KW-1133">Transmembrane helix</keyword>
<organism evidence="2 3">
    <name type="scientific">Trypanosoma congolense (strain IL3000)</name>
    <dbReference type="NCBI Taxonomy" id="1068625"/>
    <lineage>
        <taxon>Eukaryota</taxon>
        <taxon>Discoba</taxon>
        <taxon>Euglenozoa</taxon>
        <taxon>Kinetoplastea</taxon>
        <taxon>Metakinetoplastina</taxon>
        <taxon>Trypanosomatida</taxon>
        <taxon>Trypanosomatidae</taxon>
        <taxon>Trypanosoma</taxon>
        <taxon>Nannomonas</taxon>
    </lineage>
</organism>
<feature type="transmembrane region" description="Helical" evidence="1">
    <location>
        <begin position="12"/>
        <end position="31"/>
    </location>
</feature>